<feature type="compositionally biased region" description="Basic and acidic residues" evidence="9">
    <location>
        <begin position="18"/>
        <end position="45"/>
    </location>
</feature>
<keyword evidence="6" id="KW-0804">Transcription</keyword>
<dbReference type="InterPro" id="IPR021661">
    <property type="entry name" value="Rap1_C"/>
</dbReference>
<dbReference type="RefSeq" id="XP_002552135.1">
    <property type="nucleotide sequence ID" value="XM_002552089.1"/>
</dbReference>
<evidence type="ECO:0000256" key="6">
    <source>
        <dbReference type="ARBA" id="ARBA00023163"/>
    </source>
</evidence>
<feature type="region of interest" description="Disordered" evidence="9">
    <location>
        <begin position="385"/>
        <end position="409"/>
    </location>
</feature>
<feature type="domain" description="BRCT" evidence="11">
    <location>
        <begin position="52"/>
        <end position="132"/>
    </location>
</feature>
<evidence type="ECO:0000256" key="1">
    <source>
        <dbReference type="ARBA" id="ARBA00010467"/>
    </source>
</evidence>
<gene>
    <name evidence="13" type="ordered locus">KLTH0B07986g</name>
</gene>
<evidence type="ECO:0000259" key="10">
    <source>
        <dbReference type="PROSITE" id="PS50090"/>
    </source>
</evidence>
<evidence type="ECO:0000256" key="7">
    <source>
        <dbReference type="ARBA" id="ARBA00023242"/>
    </source>
</evidence>
<evidence type="ECO:0000313" key="13">
    <source>
        <dbReference type="EMBL" id="CAR21697.1"/>
    </source>
</evidence>
<dbReference type="Pfam" id="PF09197">
    <property type="entry name" value="Rap1-DNA-bind"/>
    <property type="match status" value="1"/>
</dbReference>
<dbReference type="PANTHER" id="PTHR16466">
    <property type="entry name" value="TELOMERE REPEAT-BINDING FACTOR 2-INTERACTING PROTEIN 1"/>
    <property type="match status" value="1"/>
</dbReference>
<dbReference type="PROSITE" id="PS50090">
    <property type="entry name" value="MYB_LIKE"/>
    <property type="match status" value="1"/>
</dbReference>
<dbReference type="AlphaFoldDB" id="C5DD36"/>
<comment type="similarity">
    <text evidence="1 8">Belongs to the RAP1 family.</text>
</comment>
<keyword evidence="5" id="KW-0010">Activator</keyword>
<evidence type="ECO:0000259" key="12">
    <source>
        <dbReference type="PROSITE" id="PS51294"/>
    </source>
</evidence>
<evidence type="ECO:0000259" key="11">
    <source>
        <dbReference type="PROSITE" id="PS50172"/>
    </source>
</evidence>
<dbReference type="PANTHER" id="PTHR16466:SF6">
    <property type="entry name" value="TELOMERIC REPEAT-BINDING FACTOR 2-INTERACTING PROTEIN 1"/>
    <property type="match status" value="1"/>
</dbReference>
<dbReference type="InterPro" id="IPR015280">
    <property type="entry name" value="Rap1_DNA-bd"/>
</dbReference>
<evidence type="ECO:0000256" key="4">
    <source>
        <dbReference type="ARBA" id="ARBA00023015"/>
    </source>
</evidence>
<evidence type="ECO:0000256" key="8">
    <source>
        <dbReference type="RuleBase" id="RU367107"/>
    </source>
</evidence>
<dbReference type="GO" id="GO:0031848">
    <property type="term" value="P:protection from non-homologous end joining at telomere"/>
    <property type="evidence" value="ECO:0007669"/>
    <property type="project" value="TreeGrafter"/>
</dbReference>
<dbReference type="KEGG" id="lth:KLTH0B07986g"/>
<evidence type="ECO:0000256" key="3">
    <source>
        <dbReference type="ARBA" id="ARBA00022895"/>
    </source>
</evidence>
<dbReference type="PROSITE" id="PS50172">
    <property type="entry name" value="BRCT"/>
    <property type="match status" value="1"/>
</dbReference>
<dbReference type="FunCoup" id="C5DD36">
    <property type="interactions" value="1934"/>
</dbReference>
<dbReference type="InterPro" id="IPR017930">
    <property type="entry name" value="Myb_dom"/>
</dbReference>
<dbReference type="SMART" id="SM00717">
    <property type="entry name" value="SANT"/>
    <property type="match status" value="1"/>
</dbReference>
<dbReference type="GO" id="GO:0042162">
    <property type="term" value="F:telomeric DNA binding"/>
    <property type="evidence" value="ECO:0007669"/>
    <property type="project" value="TreeGrafter"/>
</dbReference>
<dbReference type="GeneID" id="8290975"/>
<sequence>MSQQDDFETPSTNAFEDALEHQSQHYEDGKPDTRSDKDASGKDEGAGSGGDDQQDIFQDLGFFIAHDESRQELEQLVSGHGGTVLSELPSGKSNKEFVVSTINASDLPTVTPTYIKTCCENNVLMKVQPFLVPYNEFRAVIDTQLQNESGEKPTAPADDASETAEQPVESPSTKPGEDKRPDADTPQPSETNGGPMASVTAESNAGSEDQGAGARRESVDSAKNSISGDESDVVKTPVAPSPPSARQPAASHNKSSFTEEEDEFILDVVRKNPTRRTTHTLFDEISHYVPKHTGNSIRHRYRVYLAKRLNFVYQVDSTGKLVRDDNGDLIKTTVLPKSLKNKFTASEDYALSVEVKKQFYRDIYQMDPDTGESLIKDINAPDGNLKGSFGAGSDERQNPGPSFKDFRVGERRGPVPREFFKKYADENPNHTENAWRDRFRKFLLTFGIDRYIEYYENEIAQSRVPQAMKNMTNRPKRPGVPTPGNYNSFAKKVKTLSQQQQQQAAAIIAANGGAIDPAALAFAIPEGDFLDEETLNFISGLRRDLSKIESAGGAAFAYPQEIAESIRNDFTNEEAQFDEIDPDKIPFPPALVTNELFMPQFFHFGSTREFLDKINEVISRDYEPSQAEKLVQDLCDDVGVRKTFSTSILTALSGDLMVFPRYFLCMFHFGSNPPMNIPGIWTREDDEMLRSGEESNIKKLTQKHGAGRIEMRKRFIASDLV</sequence>
<dbReference type="OMA" id="TENAWRD"/>
<protein>
    <recommendedName>
        <fullName evidence="8">DNA-binding protein RAP1</fullName>
    </recommendedName>
</protein>
<evidence type="ECO:0000256" key="2">
    <source>
        <dbReference type="ARBA" id="ARBA00022454"/>
    </source>
</evidence>
<evidence type="ECO:0000313" key="14">
    <source>
        <dbReference type="Proteomes" id="UP000002036"/>
    </source>
</evidence>
<dbReference type="InterPro" id="IPR039595">
    <property type="entry name" value="TE2IP/Rap1"/>
</dbReference>
<feature type="region of interest" description="Disordered" evidence="9">
    <location>
        <begin position="1"/>
        <end position="53"/>
    </location>
</feature>
<dbReference type="SUPFAM" id="SSF46689">
    <property type="entry name" value="Homeodomain-like"/>
    <property type="match status" value="2"/>
</dbReference>
<comment type="subcellular location">
    <subcellularLocation>
        <location evidence="8">Nucleus</location>
    </subcellularLocation>
    <subcellularLocation>
        <location evidence="8">Chromosome</location>
        <location evidence="8">Telomere</location>
    </subcellularLocation>
</comment>
<dbReference type="OrthoDB" id="435460at2759"/>
<dbReference type="InterPro" id="IPR038104">
    <property type="entry name" value="Rap1_C_sf"/>
</dbReference>
<dbReference type="CDD" id="cd11653">
    <property type="entry name" value="rap1_RCT"/>
    <property type="match status" value="1"/>
</dbReference>
<dbReference type="eggNOG" id="ENOG502S85C">
    <property type="taxonomic scope" value="Eukaryota"/>
</dbReference>
<dbReference type="STRING" id="559295.C5DD36"/>
<dbReference type="InterPro" id="IPR001005">
    <property type="entry name" value="SANT/Myb"/>
</dbReference>
<dbReference type="Pfam" id="PF16589">
    <property type="entry name" value="BRCT_2"/>
    <property type="match status" value="1"/>
</dbReference>
<dbReference type="InterPro" id="IPR009057">
    <property type="entry name" value="Homeodomain-like_sf"/>
</dbReference>
<proteinExistence type="inferred from homology"/>
<dbReference type="Pfam" id="PF00249">
    <property type="entry name" value="Myb_DNA-binding"/>
    <property type="match status" value="1"/>
</dbReference>
<evidence type="ECO:0000256" key="5">
    <source>
        <dbReference type="ARBA" id="ARBA00023159"/>
    </source>
</evidence>
<keyword evidence="7 8" id="KW-0539">Nucleus</keyword>
<dbReference type="CDD" id="cd11655">
    <property type="entry name" value="rap1_myb-like"/>
    <property type="match status" value="2"/>
</dbReference>
<dbReference type="Gene3D" id="1.10.10.2170">
    <property type="match status" value="1"/>
</dbReference>
<comment type="function">
    <text evidence="8">Involved in the regulation of telomere length, clustering and has a specific role in telomere position effect (TPE).</text>
</comment>
<dbReference type="Gene3D" id="1.10.10.60">
    <property type="entry name" value="Homeodomain-like"/>
    <property type="match status" value="2"/>
</dbReference>
<dbReference type="GO" id="GO:0010833">
    <property type="term" value="P:telomere maintenance via telomere lengthening"/>
    <property type="evidence" value="ECO:0007669"/>
    <property type="project" value="UniProtKB-UniRule"/>
</dbReference>
<dbReference type="Pfam" id="PF11626">
    <property type="entry name" value="Rap1_C"/>
    <property type="match status" value="1"/>
</dbReference>
<feature type="domain" description="HTH myb-type" evidence="12">
    <location>
        <begin position="249"/>
        <end position="309"/>
    </location>
</feature>
<feature type="region of interest" description="Disordered" evidence="9">
    <location>
        <begin position="146"/>
        <end position="261"/>
    </location>
</feature>
<dbReference type="GO" id="GO:0070187">
    <property type="term" value="C:shelterin complex"/>
    <property type="evidence" value="ECO:0007669"/>
    <property type="project" value="TreeGrafter"/>
</dbReference>
<keyword evidence="2 8" id="KW-0158">Chromosome</keyword>
<evidence type="ECO:0000256" key="9">
    <source>
        <dbReference type="SAM" id="MobiDB-lite"/>
    </source>
</evidence>
<accession>C5DD36</accession>
<dbReference type="Gene3D" id="1.20.120.1480">
    <property type="match status" value="1"/>
</dbReference>
<keyword evidence="4" id="KW-0805">Transcription regulation</keyword>
<dbReference type="PROSITE" id="PS51294">
    <property type="entry name" value="HTH_MYB"/>
    <property type="match status" value="1"/>
</dbReference>
<name>C5DD36_LACTC</name>
<dbReference type="Proteomes" id="UP000002036">
    <property type="component" value="Chromosome B"/>
</dbReference>
<dbReference type="SUPFAM" id="SSF52113">
    <property type="entry name" value="BRCT domain"/>
    <property type="match status" value="1"/>
</dbReference>
<dbReference type="SMART" id="SM00292">
    <property type="entry name" value="BRCT"/>
    <property type="match status" value="1"/>
</dbReference>
<keyword evidence="14" id="KW-1185">Reference proteome</keyword>
<dbReference type="EMBL" id="CU928166">
    <property type="protein sequence ID" value="CAR21697.1"/>
    <property type="molecule type" value="Genomic_DNA"/>
</dbReference>
<reference evidence="13 14" key="1">
    <citation type="journal article" date="2009" name="Genome Res.">
        <title>Comparative genomics of protoploid Saccharomycetaceae.</title>
        <authorList>
            <consortium name="The Genolevures Consortium"/>
            <person name="Souciet J.-L."/>
            <person name="Dujon B."/>
            <person name="Gaillardin C."/>
            <person name="Johnston M."/>
            <person name="Baret P.V."/>
            <person name="Cliften P."/>
            <person name="Sherman D.J."/>
            <person name="Weissenbach J."/>
            <person name="Westhof E."/>
            <person name="Wincker P."/>
            <person name="Jubin C."/>
            <person name="Poulain J."/>
            <person name="Barbe V."/>
            <person name="Segurens B."/>
            <person name="Artiguenave F."/>
            <person name="Anthouard V."/>
            <person name="Vacherie B."/>
            <person name="Val M.-E."/>
            <person name="Fulton R.S."/>
            <person name="Minx P."/>
            <person name="Wilson R."/>
            <person name="Durrens P."/>
            <person name="Jean G."/>
            <person name="Marck C."/>
            <person name="Martin T."/>
            <person name="Nikolski M."/>
            <person name="Rolland T."/>
            <person name="Seret M.-L."/>
            <person name="Casaregola S."/>
            <person name="Despons L."/>
            <person name="Fairhead C."/>
            <person name="Fischer G."/>
            <person name="Lafontaine I."/>
            <person name="Leh V."/>
            <person name="Lemaire M."/>
            <person name="de Montigny J."/>
            <person name="Neuveglise C."/>
            <person name="Thierry A."/>
            <person name="Blanc-Lenfle I."/>
            <person name="Bleykasten C."/>
            <person name="Diffels J."/>
            <person name="Fritsch E."/>
            <person name="Frangeul L."/>
            <person name="Goeffon A."/>
            <person name="Jauniaux N."/>
            <person name="Kachouri-Lafond R."/>
            <person name="Payen C."/>
            <person name="Potier S."/>
            <person name="Pribylova L."/>
            <person name="Ozanne C."/>
            <person name="Richard G.-F."/>
            <person name="Sacerdot C."/>
            <person name="Straub M.-L."/>
            <person name="Talla E."/>
        </authorList>
    </citation>
    <scope>NUCLEOTIDE SEQUENCE [LARGE SCALE GENOMIC DNA]</scope>
    <source>
        <strain evidence="14">ATCC 56472 / CBS 6340 / NRRL Y-8284</strain>
    </source>
</reference>
<dbReference type="Gene3D" id="3.40.50.10190">
    <property type="entry name" value="BRCT domain"/>
    <property type="match status" value="1"/>
</dbReference>
<dbReference type="InParanoid" id="C5DD36"/>
<dbReference type="HOGENOM" id="CLU_014729_0_0_1"/>
<comment type="subunit">
    <text evidence="8">Homodimer.</text>
</comment>
<keyword evidence="3 8" id="KW-0779">Telomere</keyword>
<organism evidence="13 14">
    <name type="scientific">Lachancea thermotolerans (strain ATCC 56472 / CBS 6340 / NRRL Y-8284)</name>
    <name type="common">Yeast</name>
    <name type="synonym">Kluyveromyces thermotolerans</name>
    <dbReference type="NCBI Taxonomy" id="559295"/>
    <lineage>
        <taxon>Eukaryota</taxon>
        <taxon>Fungi</taxon>
        <taxon>Dikarya</taxon>
        <taxon>Ascomycota</taxon>
        <taxon>Saccharomycotina</taxon>
        <taxon>Saccharomycetes</taxon>
        <taxon>Saccharomycetales</taxon>
        <taxon>Saccharomycetaceae</taxon>
        <taxon>Lachancea</taxon>
    </lineage>
</organism>
<dbReference type="InterPro" id="IPR036420">
    <property type="entry name" value="BRCT_dom_sf"/>
</dbReference>
<feature type="domain" description="Myb-like" evidence="10">
    <location>
        <begin position="249"/>
        <end position="305"/>
    </location>
</feature>
<dbReference type="InterPro" id="IPR001357">
    <property type="entry name" value="BRCT_dom"/>
</dbReference>